<evidence type="ECO:0000313" key="4">
    <source>
        <dbReference type="Proteomes" id="UP000069940"/>
    </source>
</evidence>
<feature type="region of interest" description="Disordered" evidence="1">
    <location>
        <begin position="671"/>
        <end position="694"/>
    </location>
</feature>
<name>A0ABM1YYC7_AEDAL</name>
<dbReference type="EnsemblMetazoa" id="AALFPA23_013210.R19126">
    <property type="protein sequence ID" value="AALFPA23_013210.P19126"/>
    <property type="gene ID" value="AALFPA23_013210"/>
</dbReference>
<evidence type="ECO:0000256" key="1">
    <source>
        <dbReference type="SAM" id="MobiDB-lite"/>
    </source>
</evidence>
<feature type="region of interest" description="Disordered" evidence="1">
    <location>
        <begin position="150"/>
        <end position="176"/>
    </location>
</feature>
<reference evidence="4" key="1">
    <citation type="journal article" date="2015" name="Proc. Natl. Acad. Sci. U.S.A.">
        <title>Genome sequence of the Asian Tiger mosquito, Aedes albopictus, reveals insights into its biology, genetics, and evolution.</title>
        <authorList>
            <person name="Chen X.G."/>
            <person name="Jiang X."/>
            <person name="Gu J."/>
            <person name="Xu M."/>
            <person name="Wu Y."/>
            <person name="Deng Y."/>
            <person name="Zhang C."/>
            <person name="Bonizzoni M."/>
            <person name="Dermauw W."/>
            <person name="Vontas J."/>
            <person name="Armbruster P."/>
            <person name="Huang X."/>
            <person name="Yang Y."/>
            <person name="Zhang H."/>
            <person name="He W."/>
            <person name="Peng H."/>
            <person name="Liu Y."/>
            <person name="Wu K."/>
            <person name="Chen J."/>
            <person name="Lirakis M."/>
            <person name="Topalis P."/>
            <person name="Van Leeuwen T."/>
            <person name="Hall A.B."/>
            <person name="Jiang X."/>
            <person name="Thorpe C."/>
            <person name="Mueller R.L."/>
            <person name="Sun C."/>
            <person name="Waterhouse R.M."/>
            <person name="Yan G."/>
            <person name="Tu Z.J."/>
            <person name="Fang X."/>
            <person name="James A.A."/>
        </authorList>
    </citation>
    <scope>NUCLEOTIDE SEQUENCE [LARGE SCALE GENOMIC DNA]</scope>
    <source>
        <strain evidence="4">Foshan</strain>
    </source>
</reference>
<dbReference type="GeneID" id="109411339"/>
<proteinExistence type="predicted"/>
<accession>A0ABM1YYC7</accession>
<feature type="region of interest" description="Disordered" evidence="1">
    <location>
        <begin position="113"/>
        <end position="134"/>
    </location>
</feature>
<organism evidence="3 4">
    <name type="scientific">Aedes albopictus</name>
    <name type="common">Asian tiger mosquito</name>
    <name type="synonym">Stegomyia albopicta</name>
    <dbReference type="NCBI Taxonomy" id="7160"/>
    <lineage>
        <taxon>Eukaryota</taxon>
        <taxon>Metazoa</taxon>
        <taxon>Ecdysozoa</taxon>
        <taxon>Arthropoda</taxon>
        <taxon>Hexapoda</taxon>
        <taxon>Insecta</taxon>
        <taxon>Pterygota</taxon>
        <taxon>Neoptera</taxon>
        <taxon>Endopterygota</taxon>
        <taxon>Diptera</taxon>
        <taxon>Nematocera</taxon>
        <taxon>Culicoidea</taxon>
        <taxon>Culicidae</taxon>
        <taxon>Culicinae</taxon>
        <taxon>Aedini</taxon>
        <taxon>Aedes</taxon>
        <taxon>Stegomyia</taxon>
    </lineage>
</organism>
<reference evidence="3" key="2">
    <citation type="submission" date="2025-05" db="UniProtKB">
        <authorList>
            <consortium name="EnsemblMetazoa"/>
        </authorList>
    </citation>
    <scope>IDENTIFICATION</scope>
    <source>
        <strain evidence="3">Foshan</strain>
    </source>
</reference>
<sequence length="694" mass="73379">MLRPSALLICALVLTTATQAVVNIEAQRREAPIADTYGLPPSSSGASSLELPAPVYGAPAVAQYPAPPPDIPPPIVPHKEYGVPVQNFGPPNINIEYGPPAPAPKPIYYPPKPVYGPPPSQQHHALPHHPPKKQSSFLESLFSTFGFGGEEERHQHHHHQPQPHYGPPPKPVYGPPKPTYGVPTFSQPAPPKPVYGPPKPIYAAPKPVYGPPKPIFTAQQTFGHHSSAHVPPTPPEIKCDGWKPIAGPVVQGPPSQVEIHAPESSYGPPPSGDFLGGGHLQISGGDLGLQLPRLEPGPAFNSELNLHGGLEQHKGNSFEIHSNFISDSYGAPPLDSYAPGTYKPSFVKPLPPPPPPSPPKLQFPPSPVYGVPHRPAPYQHGLAISHGSISGNLKPWSGPIAPPRQPIAYRPPVPSGLIESIGHTVEQLDNFGSKPHYSGDVYLPPPTSDIPTAPVASLELHALPSEQPPKPFLTQHQFPEALAQVQQPRHPDLNVLPISSTDCGHGPELSGHGPELSGHGNDQSYFGASGAQAYISEESNSIDSSYGPPPSGAAIGEFRTAHQLSGSESVSASSLPGLTGGLGGLELVSAQKSHSLTIPVQGQLGSYQLQFQAADPVGHGASGGAPHEQILTEGLLQSILSAIEQPQSNFQQESSSYDPNIDHSEVSVFLKSPEGQKTLADHPSAPSESIHKRR</sequence>
<evidence type="ECO:0000313" key="3">
    <source>
        <dbReference type="EnsemblMetazoa" id="AALFPA23_013210.P19126"/>
    </source>
</evidence>
<feature type="chain" id="PRO_5045939214" evidence="2">
    <location>
        <begin position="21"/>
        <end position="694"/>
    </location>
</feature>
<feature type="signal peptide" evidence="2">
    <location>
        <begin position="1"/>
        <end position="20"/>
    </location>
</feature>
<dbReference type="RefSeq" id="XP_062712527.1">
    <property type="nucleotide sequence ID" value="XM_062856543.1"/>
</dbReference>
<feature type="compositionally biased region" description="Pro residues" evidence="1">
    <location>
        <begin position="164"/>
        <end position="176"/>
    </location>
</feature>
<dbReference type="Proteomes" id="UP000069940">
    <property type="component" value="Unassembled WGS sequence"/>
</dbReference>
<evidence type="ECO:0000256" key="2">
    <source>
        <dbReference type="SAM" id="SignalP"/>
    </source>
</evidence>
<keyword evidence="2" id="KW-0732">Signal</keyword>
<protein>
    <submittedName>
        <fullName evidence="3">Uncharacterized protein</fullName>
    </submittedName>
</protein>
<keyword evidence="4" id="KW-1185">Reference proteome</keyword>